<dbReference type="AlphaFoldDB" id="A0A919PUM3"/>
<proteinExistence type="predicted"/>
<sequence length="183" mass="18941">MAGDPAHAPRYVVASGGDATSVLRRLARAGWTTREGFALTDQAWDVSDARLALYGRVAEGDTAELALLAAARGAGIVAICDAGGDIGRALLADLARIGPVSTDPDADLGTTPEPDSGGPQLAPEQRALLERLAGGETIAAAAAAEFLSLRTANRRIAEAREVLGVRTTREAVLAYLRIRREGG</sequence>
<dbReference type="GO" id="GO:0006355">
    <property type="term" value="P:regulation of DNA-templated transcription"/>
    <property type="evidence" value="ECO:0007669"/>
    <property type="project" value="InterPro"/>
</dbReference>
<evidence type="ECO:0000313" key="3">
    <source>
        <dbReference type="EMBL" id="GIG48725.1"/>
    </source>
</evidence>
<dbReference type="SUPFAM" id="SSF46894">
    <property type="entry name" value="C-terminal effector domain of the bipartite response regulators"/>
    <property type="match status" value="1"/>
</dbReference>
<dbReference type="InterPro" id="IPR016032">
    <property type="entry name" value="Sig_transdc_resp-reg_C-effctor"/>
</dbReference>
<dbReference type="InterPro" id="IPR036388">
    <property type="entry name" value="WH-like_DNA-bd_sf"/>
</dbReference>
<comment type="caution">
    <text evidence="3">The sequence shown here is derived from an EMBL/GenBank/DDBJ whole genome shotgun (WGS) entry which is preliminary data.</text>
</comment>
<dbReference type="EMBL" id="BONQ01000107">
    <property type="protein sequence ID" value="GIG48725.1"/>
    <property type="molecule type" value="Genomic_DNA"/>
</dbReference>
<accession>A0A919PUM3</accession>
<evidence type="ECO:0000256" key="1">
    <source>
        <dbReference type="SAM" id="MobiDB-lite"/>
    </source>
</evidence>
<feature type="region of interest" description="Disordered" evidence="1">
    <location>
        <begin position="102"/>
        <end position="121"/>
    </location>
</feature>
<gene>
    <name evidence="3" type="ORF">Dsi01nite_067660</name>
</gene>
<protein>
    <recommendedName>
        <fullName evidence="2">HTH luxR-type domain-containing protein</fullName>
    </recommendedName>
</protein>
<keyword evidence="4" id="KW-1185">Reference proteome</keyword>
<dbReference type="Gene3D" id="1.10.10.10">
    <property type="entry name" value="Winged helix-like DNA-binding domain superfamily/Winged helix DNA-binding domain"/>
    <property type="match status" value="1"/>
</dbReference>
<dbReference type="InterPro" id="IPR000792">
    <property type="entry name" value="Tscrpt_reg_LuxR_C"/>
</dbReference>
<dbReference type="GO" id="GO:0003677">
    <property type="term" value="F:DNA binding"/>
    <property type="evidence" value="ECO:0007669"/>
    <property type="project" value="InterPro"/>
</dbReference>
<evidence type="ECO:0000313" key="4">
    <source>
        <dbReference type="Proteomes" id="UP000660611"/>
    </source>
</evidence>
<name>A0A919PUM3_9ACTN</name>
<dbReference type="Proteomes" id="UP000660611">
    <property type="component" value="Unassembled WGS sequence"/>
</dbReference>
<evidence type="ECO:0000259" key="2">
    <source>
        <dbReference type="SMART" id="SM00421"/>
    </source>
</evidence>
<dbReference type="SMART" id="SM00421">
    <property type="entry name" value="HTH_LUXR"/>
    <property type="match status" value="1"/>
</dbReference>
<organism evidence="3 4">
    <name type="scientific">Dactylosporangium siamense</name>
    <dbReference type="NCBI Taxonomy" id="685454"/>
    <lineage>
        <taxon>Bacteria</taxon>
        <taxon>Bacillati</taxon>
        <taxon>Actinomycetota</taxon>
        <taxon>Actinomycetes</taxon>
        <taxon>Micromonosporales</taxon>
        <taxon>Micromonosporaceae</taxon>
        <taxon>Dactylosporangium</taxon>
    </lineage>
</organism>
<reference evidence="3" key="1">
    <citation type="submission" date="2021-01" db="EMBL/GenBank/DDBJ databases">
        <title>Whole genome shotgun sequence of Dactylosporangium siamense NBRC 106093.</title>
        <authorList>
            <person name="Komaki H."/>
            <person name="Tamura T."/>
        </authorList>
    </citation>
    <scope>NUCLEOTIDE SEQUENCE</scope>
    <source>
        <strain evidence="3">NBRC 106093</strain>
    </source>
</reference>
<feature type="domain" description="HTH luxR-type" evidence="2">
    <location>
        <begin position="118"/>
        <end position="175"/>
    </location>
</feature>